<dbReference type="Gene3D" id="3.40.50.300">
    <property type="entry name" value="P-loop containing nucleotide triphosphate hydrolases"/>
    <property type="match status" value="1"/>
</dbReference>
<evidence type="ECO:0000313" key="2">
    <source>
        <dbReference type="EMBL" id="GFE67383.1"/>
    </source>
</evidence>
<keyword evidence="3" id="KW-1185">Reference proteome</keyword>
<dbReference type="SUPFAM" id="SSF52540">
    <property type="entry name" value="P-loop containing nucleoside triphosphate hydrolases"/>
    <property type="match status" value="1"/>
</dbReference>
<comment type="caution">
    <text evidence="2">The sequence shown here is derived from an EMBL/GenBank/DDBJ whole genome shotgun (WGS) entry which is preliminary data.</text>
</comment>
<dbReference type="OrthoDB" id="5638848at2"/>
<dbReference type="EMBL" id="BLJE01000022">
    <property type="protein sequence ID" value="GFE67383.1"/>
    <property type="molecule type" value="Genomic_DNA"/>
</dbReference>
<evidence type="ECO:0000313" key="3">
    <source>
        <dbReference type="Proteomes" id="UP000436822"/>
    </source>
</evidence>
<dbReference type="AlphaFoldDB" id="A0A6N6JM46"/>
<dbReference type="RefSeq" id="WP_159811271.1">
    <property type="nucleotide sequence ID" value="NZ_BLJE01000022.1"/>
</dbReference>
<dbReference type="Proteomes" id="UP000436822">
    <property type="component" value="Unassembled WGS sequence"/>
</dbReference>
<dbReference type="Pfam" id="PF13521">
    <property type="entry name" value="AAA_28"/>
    <property type="match status" value="1"/>
</dbReference>
<dbReference type="InterPro" id="IPR038727">
    <property type="entry name" value="NadR/Ttd14_AAA_dom"/>
</dbReference>
<proteinExistence type="predicted"/>
<accession>A0A6N6JM46</accession>
<sequence>MTDHILITGCSGGGKTTLINALAKRGHLIVPEPGLRIVQDERASGGSALPWIDMAAFLWRALEMAKADLARMADQSPTVFYDRGLLDAAVGLKTLCDVPFCETLGPVFPYATRVILAPPWRNNFEQTDDRQHSFKEAKREYDSIRGAVQDLKCDIVTLPFLDIAARVAFVERTFGLKRPLGINPTNRRKP</sequence>
<dbReference type="InterPro" id="IPR027417">
    <property type="entry name" value="P-loop_NTPase"/>
</dbReference>
<name>A0A6N6JM46_9RHOB</name>
<reference evidence="2 3" key="1">
    <citation type="submission" date="2019-12" db="EMBL/GenBank/DDBJ databases">
        <title>Litoreibacter badius sp. nov., a novel bacteriochlorophyll a-containing bacterium in the genus Litoreibacter.</title>
        <authorList>
            <person name="Kanamuro M."/>
            <person name="Takabe Y."/>
            <person name="Mori K."/>
            <person name="Takaichi S."/>
            <person name="Hanada S."/>
        </authorList>
    </citation>
    <scope>NUCLEOTIDE SEQUENCE [LARGE SCALE GENOMIC DNA]</scope>
    <source>
        <strain evidence="2 3">K6</strain>
    </source>
</reference>
<feature type="domain" description="NadR/Ttd14 AAA" evidence="1">
    <location>
        <begin position="5"/>
        <end position="166"/>
    </location>
</feature>
<gene>
    <name evidence="2" type="ORF">KIN_44570</name>
</gene>
<organism evidence="2 3">
    <name type="scientific">Litoreibacter roseus</name>
    <dbReference type="NCBI Taxonomy" id="2601869"/>
    <lineage>
        <taxon>Bacteria</taxon>
        <taxon>Pseudomonadati</taxon>
        <taxon>Pseudomonadota</taxon>
        <taxon>Alphaproteobacteria</taxon>
        <taxon>Rhodobacterales</taxon>
        <taxon>Roseobacteraceae</taxon>
        <taxon>Litoreibacter</taxon>
    </lineage>
</organism>
<evidence type="ECO:0000259" key="1">
    <source>
        <dbReference type="Pfam" id="PF13521"/>
    </source>
</evidence>
<protein>
    <submittedName>
        <fullName evidence="2">ATPase</fullName>
    </submittedName>
</protein>